<evidence type="ECO:0000313" key="3">
    <source>
        <dbReference type="Proteomes" id="UP000799777"/>
    </source>
</evidence>
<reference evidence="2" key="1">
    <citation type="journal article" date="2020" name="Stud. Mycol.">
        <title>101 Dothideomycetes genomes: a test case for predicting lifestyles and emergence of pathogens.</title>
        <authorList>
            <person name="Haridas S."/>
            <person name="Albert R."/>
            <person name="Binder M."/>
            <person name="Bloem J."/>
            <person name="Labutti K."/>
            <person name="Salamov A."/>
            <person name="Andreopoulos B."/>
            <person name="Baker S."/>
            <person name="Barry K."/>
            <person name="Bills G."/>
            <person name="Bluhm B."/>
            <person name="Cannon C."/>
            <person name="Castanera R."/>
            <person name="Culley D."/>
            <person name="Daum C."/>
            <person name="Ezra D."/>
            <person name="Gonzalez J."/>
            <person name="Henrissat B."/>
            <person name="Kuo A."/>
            <person name="Liang C."/>
            <person name="Lipzen A."/>
            <person name="Lutzoni F."/>
            <person name="Magnuson J."/>
            <person name="Mondo S."/>
            <person name="Nolan M."/>
            <person name="Ohm R."/>
            <person name="Pangilinan J."/>
            <person name="Park H.-J."/>
            <person name="Ramirez L."/>
            <person name="Alfaro M."/>
            <person name="Sun H."/>
            <person name="Tritt A."/>
            <person name="Yoshinaga Y."/>
            <person name="Zwiers L.-H."/>
            <person name="Turgeon B."/>
            <person name="Goodwin S."/>
            <person name="Spatafora J."/>
            <person name="Crous P."/>
            <person name="Grigoriev I."/>
        </authorList>
    </citation>
    <scope>NUCLEOTIDE SEQUENCE</scope>
    <source>
        <strain evidence="2">CBS 110217</strain>
    </source>
</reference>
<organism evidence="2 3">
    <name type="scientific">Setomelanomma holmii</name>
    <dbReference type="NCBI Taxonomy" id="210430"/>
    <lineage>
        <taxon>Eukaryota</taxon>
        <taxon>Fungi</taxon>
        <taxon>Dikarya</taxon>
        <taxon>Ascomycota</taxon>
        <taxon>Pezizomycotina</taxon>
        <taxon>Dothideomycetes</taxon>
        <taxon>Pleosporomycetidae</taxon>
        <taxon>Pleosporales</taxon>
        <taxon>Pleosporineae</taxon>
        <taxon>Phaeosphaeriaceae</taxon>
        <taxon>Setomelanomma</taxon>
    </lineage>
</organism>
<evidence type="ECO:0000313" key="2">
    <source>
        <dbReference type="EMBL" id="KAF2034046.1"/>
    </source>
</evidence>
<protein>
    <recommendedName>
        <fullName evidence="4">Sodefrin-like factor</fullName>
    </recommendedName>
</protein>
<dbReference type="Gene3D" id="2.60.20.10">
    <property type="entry name" value="Crystallins"/>
    <property type="match status" value="1"/>
</dbReference>
<dbReference type="EMBL" id="ML978163">
    <property type="protein sequence ID" value="KAF2034046.1"/>
    <property type="molecule type" value="Genomic_DNA"/>
</dbReference>
<evidence type="ECO:0008006" key="4">
    <source>
        <dbReference type="Google" id="ProtNLM"/>
    </source>
</evidence>
<feature type="chain" id="PRO_5040322820" description="Sodefrin-like factor" evidence="1">
    <location>
        <begin position="21"/>
        <end position="128"/>
    </location>
</feature>
<sequence length="128" mass="13761">MPLLQSFCPLLARLTITALALPTPQASSDTSNGVTHIYICTDASFSGSCANLHVPVSECVDIPPEYAGKVSSAGPDLGTFCTLYSNKECHGDALPFTNPGIRELKRYGYDDEVQSVRSDFMTGFKSHP</sequence>
<dbReference type="Proteomes" id="UP000799777">
    <property type="component" value="Unassembled WGS sequence"/>
</dbReference>
<dbReference type="OrthoDB" id="2910287at2759"/>
<accession>A0A9P4HF79</accession>
<keyword evidence="3" id="KW-1185">Reference proteome</keyword>
<evidence type="ECO:0000256" key="1">
    <source>
        <dbReference type="SAM" id="SignalP"/>
    </source>
</evidence>
<dbReference type="AlphaFoldDB" id="A0A9P4HF79"/>
<feature type="signal peptide" evidence="1">
    <location>
        <begin position="1"/>
        <end position="20"/>
    </location>
</feature>
<proteinExistence type="predicted"/>
<name>A0A9P4HF79_9PLEO</name>
<gene>
    <name evidence="2" type="ORF">EK21DRAFT_108461</name>
</gene>
<comment type="caution">
    <text evidence="2">The sequence shown here is derived from an EMBL/GenBank/DDBJ whole genome shotgun (WGS) entry which is preliminary data.</text>
</comment>
<keyword evidence="1" id="KW-0732">Signal</keyword>